<dbReference type="Proteomes" id="UP000251197">
    <property type="component" value="Unassembled WGS sequence"/>
</dbReference>
<dbReference type="EMBL" id="UAVU01000010">
    <property type="protein sequence ID" value="SQC93529.1"/>
    <property type="molecule type" value="Genomic_DNA"/>
</dbReference>
<dbReference type="Gene3D" id="3.10.450.160">
    <property type="entry name" value="inner membrane protein cigr"/>
    <property type="match status" value="1"/>
</dbReference>
<accession>A0A2X3L4J4</accession>
<protein>
    <submittedName>
        <fullName evidence="1">Nickel/cobalt homeostasis protein RcnB</fullName>
    </submittedName>
</protein>
<proteinExistence type="predicted"/>
<sequence length="144" mass="16104">MSKSAQFVVFLYGINKSRLDSLWRIYAQVNKSSGINSSMARGRAASLAFAYSGDKQLKATAPGTSAQSYELKEFSSDFKMYKIGDIAPDIYRTEPYNIKSWQLRHLPAPQAGSHWTYMGGNYVLITDAEGKILQAMAGDIFYQH</sequence>
<dbReference type="InterPro" id="IPR024572">
    <property type="entry name" value="RcnB"/>
</dbReference>
<reference evidence="1 2" key="1">
    <citation type="submission" date="2018-06" db="EMBL/GenBank/DDBJ databases">
        <authorList>
            <consortium name="Pathogen Informatics"/>
            <person name="Doyle S."/>
        </authorList>
    </citation>
    <scope>NUCLEOTIDE SEQUENCE [LARGE SCALE GENOMIC DNA]</scope>
    <source>
        <strain evidence="1 2">NCTC12120</strain>
    </source>
</reference>
<organism evidence="1 2">
    <name type="scientific">Cedecea neteri</name>
    <dbReference type="NCBI Taxonomy" id="158822"/>
    <lineage>
        <taxon>Bacteria</taxon>
        <taxon>Pseudomonadati</taxon>
        <taxon>Pseudomonadota</taxon>
        <taxon>Gammaproteobacteria</taxon>
        <taxon>Enterobacterales</taxon>
        <taxon>Enterobacteriaceae</taxon>
        <taxon>Cedecea</taxon>
    </lineage>
</organism>
<dbReference type="AlphaFoldDB" id="A0A2X3L4J4"/>
<gene>
    <name evidence="1" type="primary">rcnB_2</name>
    <name evidence="1" type="ORF">NCTC12120_06643</name>
</gene>
<dbReference type="STRING" id="158822.LH23_16330"/>
<name>A0A2X3L4J4_9ENTR</name>
<evidence type="ECO:0000313" key="2">
    <source>
        <dbReference type="Proteomes" id="UP000251197"/>
    </source>
</evidence>
<dbReference type="Pfam" id="PF11776">
    <property type="entry name" value="RcnB"/>
    <property type="match status" value="1"/>
</dbReference>
<evidence type="ECO:0000313" key="1">
    <source>
        <dbReference type="EMBL" id="SQC93529.1"/>
    </source>
</evidence>